<evidence type="ECO:0000313" key="4">
    <source>
        <dbReference type="Proteomes" id="UP000294802"/>
    </source>
</evidence>
<comment type="caution">
    <text evidence="3">The sequence shown here is derived from an EMBL/GenBank/DDBJ whole genome shotgun (WGS) entry which is preliminary data.</text>
</comment>
<dbReference type="OrthoDB" id="2418740at2"/>
<dbReference type="Pfam" id="PF00496">
    <property type="entry name" value="SBP_bac_5"/>
    <property type="match status" value="1"/>
</dbReference>
<reference evidence="3 4" key="1">
    <citation type="submission" date="2019-01" db="EMBL/GenBank/DDBJ databases">
        <title>Draft genome sequences of the type strains of six Macrococcus species.</title>
        <authorList>
            <person name="Mazhar S."/>
            <person name="Altermann E."/>
            <person name="Hill C."/>
            <person name="Mcauliffe O."/>
        </authorList>
    </citation>
    <scope>NUCLEOTIDE SEQUENCE [LARGE SCALE GENOMIC DNA]</scope>
    <source>
        <strain evidence="3 4">CCM4815</strain>
    </source>
</reference>
<feature type="domain" description="Transcriptional regulator SgrR N-terminal HTH" evidence="2">
    <location>
        <begin position="14"/>
        <end position="70"/>
    </location>
</feature>
<dbReference type="EMBL" id="SCWB01000006">
    <property type="protein sequence ID" value="TDM12127.1"/>
    <property type="molecule type" value="Genomic_DNA"/>
</dbReference>
<gene>
    <name evidence="3" type="ORF">ERX29_04745</name>
</gene>
<name>A0A4R6BVT5_9STAP</name>
<evidence type="ECO:0000259" key="1">
    <source>
        <dbReference type="Pfam" id="PF00496"/>
    </source>
</evidence>
<dbReference type="InterPro" id="IPR000914">
    <property type="entry name" value="SBP_5_dom"/>
</dbReference>
<dbReference type="PANTHER" id="PTHR30290">
    <property type="entry name" value="PERIPLASMIC BINDING COMPONENT OF ABC TRANSPORTER"/>
    <property type="match status" value="1"/>
</dbReference>
<dbReference type="Gene3D" id="3.40.190.10">
    <property type="entry name" value="Periplasmic binding protein-like II"/>
    <property type="match status" value="1"/>
</dbReference>
<dbReference type="Pfam" id="PF12793">
    <property type="entry name" value="SgrR_N"/>
    <property type="match status" value="1"/>
</dbReference>
<dbReference type="InterPro" id="IPR025370">
    <property type="entry name" value="SgrR_HTH_N"/>
</dbReference>
<evidence type="ECO:0000313" key="3">
    <source>
        <dbReference type="EMBL" id="TDM12127.1"/>
    </source>
</evidence>
<accession>A0A4R6BVT5</accession>
<protein>
    <submittedName>
        <fullName evidence="3">Uncharacterized protein</fullName>
    </submittedName>
</protein>
<dbReference type="Proteomes" id="UP000294802">
    <property type="component" value="Unassembled WGS sequence"/>
</dbReference>
<organism evidence="3 4">
    <name type="scientific">Macrococcus lamae</name>
    <dbReference type="NCBI Taxonomy" id="198484"/>
    <lineage>
        <taxon>Bacteria</taxon>
        <taxon>Bacillati</taxon>
        <taxon>Bacillota</taxon>
        <taxon>Bacilli</taxon>
        <taxon>Bacillales</taxon>
        <taxon>Staphylococcaceae</taxon>
        <taxon>Macrococcus</taxon>
    </lineage>
</organism>
<dbReference type="AlphaFoldDB" id="A0A4R6BVT5"/>
<dbReference type="SUPFAM" id="SSF53850">
    <property type="entry name" value="Periplasmic binding protein-like II"/>
    <property type="match status" value="1"/>
</dbReference>
<keyword evidence="4" id="KW-1185">Reference proteome</keyword>
<proteinExistence type="predicted"/>
<dbReference type="GO" id="GO:1904680">
    <property type="term" value="F:peptide transmembrane transporter activity"/>
    <property type="evidence" value="ECO:0007669"/>
    <property type="project" value="TreeGrafter"/>
</dbReference>
<dbReference type="InterPro" id="IPR039424">
    <property type="entry name" value="SBP_5"/>
</dbReference>
<evidence type="ECO:0000259" key="2">
    <source>
        <dbReference type="Pfam" id="PF12793"/>
    </source>
</evidence>
<dbReference type="GO" id="GO:0015833">
    <property type="term" value="P:peptide transport"/>
    <property type="evidence" value="ECO:0007669"/>
    <property type="project" value="TreeGrafter"/>
</dbReference>
<sequence>MIDKRMLIIKELAEQKDLDIHQLGDILEISSRQMSRLLKTWEDQDYIVYNPGQGRGNKLKIEFIKDIEQILLFELLNNRDTLTLSEIKEYLMLPWTEHVRETLKIKLMEQYEDKNNELSDLSIVDYVYEIPKLIHPAYSKDLTSVHIMLQTFETLYTKTEEGELKYQLLRYDEWQDNALHLYLKKNVFFADGILMTSVHIKDVLTFLKEESNFQYIFRLIKSIDIIDDYHLAIDFRHPYLNIKYMLAEPFSSIYKREGQVLIGTGPYRLHQHDARQIVLKVNPFFLPVLPDIKTIYFLEKKFNARQEKIASYYKEAYNFYAGNEFILFNPKPDGLSQRQRHYIKHIILLFFDNNAAADSMYKKEWKQIEEVWTGTIPSFEKPVTMAVDELSSEHMKLVEQALTLANVPVKRIDFKHMEFIQSHLTDMDADFVWLDEYYHQSQPLKTINLLTYSKFKEWYQPLKKSKKFLNMSKNLSFHEFKNSAEKYMTDLIEEDYFIPLYEKRRLFFLPEGLKNVENQHYGTLKYHKIIIAK</sequence>
<feature type="domain" description="Solute-binding protein family 5" evidence="1">
    <location>
        <begin position="175"/>
        <end position="380"/>
    </location>
</feature>
<dbReference type="RefSeq" id="WP_133443550.1">
    <property type="nucleotide sequence ID" value="NZ_SCWB01000006.1"/>
</dbReference>